<proteinExistence type="predicted"/>
<feature type="compositionally biased region" description="Polar residues" evidence="1">
    <location>
        <begin position="98"/>
        <end position="112"/>
    </location>
</feature>
<organism evidence="2 3">
    <name type="scientific">Fusarium solani</name>
    <name type="common">Filamentous fungus</name>
    <dbReference type="NCBI Taxonomy" id="169388"/>
    <lineage>
        <taxon>Eukaryota</taxon>
        <taxon>Fungi</taxon>
        <taxon>Dikarya</taxon>
        <taxon>Ascomycota</taxon>
        <taxon>Pezizomycotina</taxon>
        <taxon>Sordariomycetes</taxon>
        <taxon>Hypocreomycetidae</taxon>
        <taxon>Hypocreales</taxon>
        <taxon>Nectriaceae</taxon>
        <taxon>Fusarium</taxon>
        <taxon>Fusarium solani species complex</taxon>
    </lineage>
</organism>
<name>A0A9P9GZC0_FUSSL</name>
<accession>A0A9P9GZC0</accession>
<sequence>MPSSGLVLPSRRLIYSRSTEVQNGTASAVSLTFLFASSREALQATLGSTSDITEDELYGWFNFILNDASGGDTPNQPDQMGAKKRHPGGVASKKASIQKENPPSRSDNTSDNTTRRKGWIMMPALRKLHRIGLWLRNSSIHCNA</sequence>
<dbReference type="AlphaFoldDB" id="A0A9P9GZC0"/>
<reference evidence="2" key="1">
    <citation type="journal article" date="2021" name="Nat. Commun.">
        <title>Genetic determinants of endophytism in the Arabidopsis root mycobiome.</title>
        <authorList>
            <person name="Mesny F."/>
            <person name="Miyauchi S."/>
            <person name="Thiergart T."/>
            <person name="Pickel B."/>
            <person name="Atanasova L."/>
            <person name="Karlsson M."/>
            <person name="Huettel B."/>
            <person name="Barry K.W."/>
            <person name="Haridas S."/>
            <person name="Chen C."/>
            <person name="Bauer D."/>
            <person name="Andreopoulos W."/>
            <person name="Pangilinan J."/>
            <person name="LaButti K."/>
            <person name="Riley R."/>
            <person name="Lipzen A."/>
            <person name="Clum A."/>
            <person name="Drula E."/>
            <person name="Henrissat B."/>
            <person name="Kohler A."/>
            <person name="Grigoriev I.V."/>
            <person name="Martin F.M."/>
            <person name="Hacquard S."/>
        </authorList>
    </citation>
    <scope>NUCLEOTIDE SEQUENCE</scope>
    <source>
        <strain evidence="2">FSSC 5 MPI-SDFR-AT-0091</strain>
    </source>
</reference>
<evidence type="ECO:0000313" key="3">
    <source>
        <dbReference type="Proteomes" id="UP000736672"/>
    </source>
</evidence>
<gene>
    <name evidence="2" type="ORF">B0J15DRAFT_468338</name>
</gene>
<evidence type="ECO:0000313" key="2">
    <source>
        <dbReference type="EMBL" id="KAH7248328.1"/>
    </source>
</evidence>
<dbReference type="Proteomes" id="UP000736672">
    <property type="component" value="Unassembled WGS sequence"/>
</dbReference>
<protein>
    <submittedName>
        <fullName evidence="2">Uncharacterized protein</fullName>
    </submittedName>
</protein>
<dbReference type="EMBL" id="JAGTJS010000014">
    <property type="protein sequence ID" value="KAH7248328.1"/>
    <property type="molecule type" value="Genomic_DNA"/>
</dbReference>
<comment type="caution">
    <text evidence="2">The sequence shown here is derived from an EMBL/GenBank/DDBJ whole genome shotgun (WGS) entry which is preliminary data.</text>
</comment>
<feature type="region of interest" description="Disordered" evidence="1">
    <location>
        <begin position="69"/>
        <end position="118"/>
    </location>
</feature>
<keyword evidence="3" id="KW-1185">Reference proteome</keyword>
<evidence type="ECO:0000256" key="1">
    <source>
        <dbReference type="SAM" id="MobiDB-lite"/>
    </source>
</evidence>
<dbReference type="OrthoDB" id="5020773at2759"/>